<gene>
    <name evidence="14" type="primary">ATP8</name>
</gene>
<dbReference type="AlphaFoldDB" id="K9JWT0"/>
<keyword evidence="3 12" id="KW-0813">Transport</keyword>
<proteinExistence type="inferred from homology"/>
<evidence type="ECO:0000256" key="6">
    <source>
        <dbReference type="ARBA" id="ARBA00022781"/>
    </source>
</evidence>
<evidence type="ECO:0000256" key="2">
    <source>
        <dbReference type="ARBA" id="ARBA00008892"/>
    </source>
</evidence>
<comment type="similarity">
    <text evidence="2 12">Belongs to the ATPase protein 8 family.</text>
</comment>
<reference evidence="14" key="1">
    <citation type="journal article" date="2014" name="Mitochondrial DNA">
        <title>Complete mitochondrial genome of the San Lucan gecko, Phyllodactylus unctus (Sauria, Gekkota, Phyllodactylidae), in comparison with Tarentola mauritanica.</title>
        <authorList>
            <person name="Yan J."/>
            <person name="Tian C."/>
            <person name="Lv L."/>
            <person name="Bauer A.M."/>
            <person name="Zhou K."/>
        </authorList>
    </citation>
    <scope>NUCLEOTIDE SEQUENCE</scope>
    <source>
        <strain evidence="14">HMY-01</strain>
    </source>
</reference>
<dbReference type="GO" id="GO:0015986">
    <property type="term" value="P:proton motive force-driven ATP synthesis"/>
    <property type="evidence" value="ECO:0007669"/>
    <property type="project" value="InterPro"/>
</dbReference>
<comment type="subcellular location">
    <subcellularLocation>
        <location evidence="1 12">Mitochondrion membrane</location>
        <topology evidence="1 12">Single-pass membrane protein</topology>
    </subcellularLocation>
</comment>
<dbReference type="GO" id="GO:0031966">
    <property type="term" value="C:mitochondrial membrane"/>
    <property type="evidence" value="ECO:0007669"/>
    <property type="project" value="UniProtKB-SubCell"/>
</dbReference>
<evidence type="ECO:0000256" key="8">
    <source>
        <dbReference type="ARBA" id="ARBA00023065"/>
    </source>
</evidence>
<evidence type="ECO:0000256" key="5">
    <source>
        <dbReference type="ARBA" id="ARBA00022692"/>
    </source>
</evidence>
<dbReference type="CTD" id="4509"/>
<evidence type="ECO:0000313" key="14">
    <source>
        <dbReference type="EMBL" id="ADY86060.1"/>
    </source>
</evidence>
<evidence type="ECO:0000256" key="3">
    <source>
        <dbReference type="ARBA" id="ARBA00022448"/>
    </source>
</evidence>
<geneLocation type="mitochondrion" evidence="14"/>
<evidence type="ECO:0000256" key="4">
    <source>
        <dbReference type="ARBA" id="ARBA00022547"/>
    </source>
</evidence>
<dbReference type="GO" id="GO:0015078">
    <property type="term" value="F:proton transmembrane transporter activity"/>
    <property type="evidence" value="ECO:0007669"/>
    <property type="project" value="InterPro"/>
</dbReference>
<evidence type="ECO:0000256" key="13">
    <source>
        <dbReference type="SAM" id="Phobius"/>
    </source>
</evidence>
<accession>K9JWT0</accession>
<dbReference type="GeneID" id="14412216"/>
<keyword evidence="5 12" id="KW-0812">Transmembrane</keyword>
<evidence type="ECO:0000256" key="12">
    <source>
        <dbReference type="RuleBase" id="RU003661"/>
    </source>
</evidence>
<dbReference type="RefSeq" id="YP_007317549.1">
    <property type="nucleotide sequence ID" value="NC_020038.1"/>
</dbReference>
<feature type="transmembrane region" description="Helical" evidence="13">
    <location>
        <begin position="6"/>
        <end position="28"/>
    </location>
</feature>
<evidence type="ECO:0000256" key="10">
    <source>
        <dbReference type="ARBA" id="ARBA00023136"/>
    </source>
</evidence>
<keyword evidence="10 13" id="KW-0472">Membrane</keyword>
<keyword evidence="9 12" id="KW-0496">Mitochondrion</keyword>
<keyword evidence="11" id="KW-0066">ATP synthesis</keyword>
<keyword evidence="8 12" id="KW-0406">Ion transport</keyword>
<keyword evidence="7 13" id="KW-1133">Transmembrane helix</keyword>
<protein>
    <recommendedName>
        <fullName evidence="12">ATP synthase complex subunit 8</fullName>
    </recommendedName>
</protein>
<keyword evidence="6 12" id="KW-0375">Hydrogen ion transport</keyword>
<dbReference type="EMBL" id="HQ896027">
    <property type="protein sequence ID" value="ADY86060.1"/>
    <property type="molecule type" value="Genomic_DNA"/>
</dbReference>
<keyword evidence="4 12" id="KW-0138">CF(0)</keyword>
<dbReference type="InterPro" id="IPR001421">
    <property type="entry name" value="ATP8_metazoa"/>
</dbReference>
<evidence type="ECO:0000256" key="9">
    <source>
        <dbReference type="ARBA" id="ARBA00023128"/>
    </source>
</evidence>
<dbReference type="GO" id="GO:0045259">
    <property type="term" value="C:proton-transporting ATP synthase complex"/>
    <property type="evidence" value="ECO:0007669"/>
    <property type="project" value="UniProtKB-KW"/>
</dbReference>
<organism evidence="14">
    <name type="scientific">Phyllodactylus unctus</name>
    <name type="common">San Lucan gecko</name>
    <dbReference type="NCBI Taxonomy" id="611294"/>
    <lineage>
        <taxon>Eukaryota</taxon>
        <taxon>Metazoa</taxon>
        <taxon>Chordata</taxon>
        <taxon>Craniata</taxon>
        <taxon>Vertebrata</taxon>
        <taxon>Euteleostomi</taxon>
        <taxon>Lepidosauria</taxon>
        <taxon>Squamata</taxon>
        <taxon>Bifurcata</taxon>
        <taxon>Gekkota</taxon>
        <taxon>Phyllodactylidae</taxon>
        <taxon>Phyllodactylus</taxon>
    </lineage>
</organism>
<dbReference type="Pfam" id="PF00895">
    <property type="entry name" value="ATP-synt_8"/>
    <property type="match status" value="1"/>
</dbReference>
<evidence type="ECO:0000256" key="7">
    <source>
        <dbReference type="ARBA" id="ARBA00022989"/>
    </source>
</evidence>
<evidence type="ECO:0000256" key="11">
    <source>
        <dbReference type="ARBA" id="ARBA00023310"/>
    </source>
</evidence>
<sequence length="53" mass="6269">MPQLNPAPWFYTLFLLWVTMATLMPLLLRLHCPTKPLMLPGAPHTTPWPWLWQ</sequence>
<evidence type="ECO:0000256" key="1">
    <source>
        <dbReference type="ARBA" id="ARBA00004304"/>
    </source>
</evidence>
<name>K9JWT0_9SAUR</name>